<dbReference type="PANTHER" id="PTHR43826">
    <property type="entry name" value="GLUCOSE-6-PHOSPHATE EXCHANGER SLC37A4"/>
    <property type="match status" value="1"/>
</dbReference>
<feature type="transmembrane region" description="Helical" evidence="5">
    <location>
        <begin position="50"/>
        <end position="71"/>
    </location>
</feature>
<feature type="transmembrane region" description="Helical" evidence="5">
    <location>
        <begin position="12"/>
        <end position="29"/>
    </location>
</feature>
<reference evidence="7" key="1">
    <citation type="submission" date="2022-06" db="EMBL/GenBank/DDBJ databases">
        <title>Natrinema sp. a new haloarchaeum isolate from saline soil.</title>
        <authorList>
            <person name="Strakova D."/>
            <person name="Galisteo C."/>
            <person name="Sanchez-Porro C."/>
            <person name="Ventosa A."/>
        </authorList>
    </citation>
    <scope>NUCLEOTIDE SEQUENCE</scope>
    <source>
        <strain evidence="7">S1CR25-10</strain>
    </source>
</reference>
<dbReference type="InterPro" id="IPR011701">
    <property type="entry name" value="MFS"/>
</dbReference>
<evidence type="ECO:0000256" key="5">
    <source>
        <dbReference type="SAM" id="Phobius"/>
    </source>
</evidence>
<keyword evidence="4 5" id="KW-0472">Membrane</keyword>
<comment type="caution">
    <text evidence="7">The sequence shown here is derived from an EMBL/GenBank/DDBJ whole genome shotgun (WGS) entry which is preliminary data.</text>
</comment>
<dbReference type="InterPro" id="IPR000849">
    <property type="entry name" value="Sugar_P_transporter"/>
</dbReference>
<dbReference type="GO" id="GO:0016020">
    <property type="term" value="C:membrane"/>
    <property type="evidence" value="ECO:0007669"/>
    <property type="project" value="InterPro"/>
</dbReference>
<feature type="transmembrane region" description="Helical" evidence="5">
    <location>
        <begin position="229"/>
        <end position="255"/>
    </location>
</feature>
<dbReference type="Pfam" id="PF07690">
    <property type="entry name" value="MFS_1"/>
    <property type="match status" value="1"/>
</dbReference>
<evidence type="ECO:0000313" key="7">
    <source>
        <dbReference type="EMBL" id="MDF9746877.1"/>
    </source>
</evidence>
<evidence type="ECO:0000256" key="1">
    <source>
        <dbReference type="ARBA" id="ARBA00004127"/>
    </source>
</evidence>
<evidence type="ECO:0000256" key="4">
    <source>
        <dbReference type="ARBA" id="ARBA00023136"/>
    </source>
</evidence>
<feature type="transmembrane region" description="Helical" evidence="5">
    <location>
        <begin position="396"/>
        <end position="419"/>
    </location>
</feature>
<dbReference type="AlphaFoldDB" id="A0A9Q4L5H1"/>
<comment type="subcellular location">
    <subcellularLocation>
        <location evidence="1">Endomembrane system</location>
        <topology evidence="1">Multi-pass membrane protein</topology>
    </subcellularLocation>
</comment>
<accession>A0A9Q4L5H1</accession>
<dbReference type="InterPro" id="IPR036259">
    <property type="entry name" value="MFS_trans_sf"/>
</dbReference>
<keyword evidence="3 5" id="KW-1133">Transmembrane helix</keyword>
<dbReference type="GO" id="GO:0035435">
    <property type="term" value="P:phosphate ion transmembrane transport"/>
    <property type="evidence" value="ECO:0007669"/>
    <property type="project" value="TreeGrafter"/>
</dbReference>
<dbReference type="GO" id="GO:0061513">
    <property type="term" value="F:glucose 6-phosphate:phosphate antiporter activity"/>
    <property type="evidence" value="ECO:0007669"/>
    <property type="project" value="TreeGrafter"/>
</dbReference>
<evidence type="ECO:0000256" key="3">
    <source>
        <dbReference type="ARBA" id="ARBA00022989"/>
    </source>
</evidence>
<feature type="transmembrane region" description="Helical" evidence="5">
    <location>
        <begin position="350"/>
        <end position="376"/>
    </location>
</feature>
<evidence type="ECO:0000313" key="8">
    <source>
        <dbReference type="Proteomes" id="UP001154061"/>
    </source>
</evidence>
<feature type="transmembrane region" description="Helical" evidence="5">
    <location>
        <begin position="267"/>
        <end position="286"/>
    </location>
</feature>
<dbReference type="GO" id="GO:0012505">
    <property type="term" value="C:endomembrane system"/>
    <property type="evidence" value="ECO:0007669"/>
    <property type="project" value="UniProtKB-SubCell"/>
</dbReference>
<sequence>MTLLADPYRRRWIGWGLLVSAFFLVSLHRSSTGVLSEALMRSFDTTGTSLGLLHSSFFYLYAAFQVPAGLLTDRYGARAIAAIGTGLMSIGAIVFGLAPTYALAFTGRLLIGFGASVLFVATLRFCANWFRPDEFGTMTGVTFSVGILGGLAATTPLAIAVSSAGWRPSMVGLGLFGLATGVGIVLFSHDSPADAGLPPIENVPERPDVTSAATLRRYVADAVREPETWLLGIMLFFMTGIGITIFGLWGIPYLVQTHDISVTEASVYLLVGNVGGMIGPTLFGWLSDRSGNRTGLIVLSTVVFGLSWGIFAVFGVVPLALVGAIFLFSRVLRGGIPLAFTVIKERHPEGASGTVIGLINTMGWIGAAVFPVLLGAALDAYWTGETVNGTRVYTEFGYRVAFAIATASGLIAAICAIALHVRTRNDRPLESETDVEQPAS</sequence>
<protein>
    <submittedName>
        <fullName evidence="7">MFS transporter</fullName>
    </submittedName>
</protein>
<dbReference type="InterPro" id="IPR020846">
    <property type="entry name" value="MFS_dom"/>
</dbReference>
<dbReference type="PANTHER" id="PTHR43826:SF3">
    <property type="entry name" value="GLUCOSE-6-PHOSPHATE EXCHANGER SLC37A4"/>
    <property type="match status" value="1"/>
</dbReference>
<dbReference type="Proteomes" id="UP001154061">
    <property type="component" value="Unassembled WGS sequence"/>
</dbReference>
<feature type="domain" description="Major facilitator superfamily (MFS) profile" evidence="6">
    <location>
        <begin position="14"/>
        <end position="424"/>
    </location>
</feature>
<feature type="transmembrane region" description="Helical" evidence="5">
    <location>
        <begin position="77"/>
        <end position="97"/>
    </location>
</feature>
<dbReference type="RefSeq" id="WP_277522508.1">
    <property type="nucleotide sequence ID" value="NZ_JAMQOT010000005.1"/>
</dbReference>
<gene>
    <name evidence="7" type="ORF">NDI89_14900</name>
</gene>
<proteinExistence type="predicted"/>
<evidence type="ECO:0000256" key="2">
    <source>
        <dbReference type="ARBA" id="ARBA00022692"/>
    </source>
</evidence>
<dbReference type="PROSITE" id="PS50850">
    <property type="entry name" value="MFS"/>
    <property type="match status" value="1"/>
</dbReference>
<organism evidence="7 8">
    <name type="scientific">Natrinema salsiterrestre</name>
    <dbReference type="NCBI Taxonomy" id="2950540"/>
    <lineage>
        <taxon>Archaea</taxon>
        <taxon>Methanobacteriati</taxon>
        <taxon>Methanobacteriota</taxon>
        <taxon>Stenosarchaea group</taxon>
        <taxon>Halobacteria</taxon>
        <taxon>Halobacteriales</taxon>
        <taxon>Natrialbaceae</taxon>
        <taxon>Natrinema</taxon>
    </lineage>
</organism>
<keyword evidence="2 5" id="KW-0812">Transmembrane</keyword>
<keyword evidence="8" id="KW-1185">Reference proteome</keyword>
<dbReference type="Gene3D" id="1.20.1250.20">
    <property type="entry name" value="MFS general substrate transporter like domains"/>
    <property type="match status" value="2"/>
</dbReference>
<feature type="transmembrane region" description="Helical" evidence="5">
    <location>
        <begin position="109"/>
        <end position="130"/>
    </location>
</feature>
<dbReference type="PIRSF" id="PIRSF002808">
    <property type="entry name" value="Hexose_phosphate_transp"/>
    <property type="match status" value="1"/>
</dbReference>
<dbReference type="InterPro" id="IPR051337">
    <property type="entry name" value="OPA_Antiporter"/>
</dbReference>
<dbReference type="SUPFAM" id="SSF103473">
    <property type="entry name" value="MFS general substrate transporter"/>
    <property type="match status" value="1"/>
</dbReference>
<feature type="transmembrane region" description="Helical" evidence="5">
    <location>
        <begin position="136"/>
        <end position="159"/>
    </location>
</feature>
<dbReference type="EMBL" id="JAMQOT010000005">
    <property type="protein sequence ID" value="MDF9746877.1"/>
    <property type="molecule type" value="Genomic_DNA"/>
</dbReference>
<evidence type="ECO:0000259" key="6">
    <source>
        <dbReference type="PROSITE" id="PS50850"/>
    </source>
</evidence>
<feature type="transmembrane region" description="Helical" evidence="5">
    <location>
        <begin position="171"/>
        <end position="189"/>
    </location>
</feature>
<name>A0A9Q4L5H1_9EURY</name>